<accession>A0A3R7MLT6</accession>
<dbReference type="Pfam" id="PF01363">
    <property type="entry name" value="FYVE"/>
    <property type="match status" value="1"/>
</dbReference>
<comment type="caution">
    <text evidence="7">The sequence shown here is derived from an EMBL/GenBank/DDBJ whole genome shotgun (WGS) entry which is preliminary data.</text>
</comment>
<keyword evidence="8" id="KW-1185">Reference proteome</keyword>
<evidence type="ECO:0000256" key="3">
    <source>
        <dbReference type="ARBA" id="ARBA00022833"/>
    </source>
</evidence>
<dbReference type="Proteomes" id="UP000283634">
    <property type="component" value="Unassembled WGS sequence"/>
</dbReference>
<organism evidence="7 8">
    <name type="scientific">Trypanosoma rangeli</name>
    <dbReference type="NCBI Taxonomy" id="5698"/>
    <lineage>
        <taxon>Eukaryota</taxon>
        <taxon>Discoba</taxon>
        <taxon>Euglenozoa</taxon>
        <taxon>Kinetoplastea</taxon>
        <taxon>Metakinetoplastina</taxon>
        <taxon>Trypanosomatida</taxon>
        <taxon>Trypanosomatidae</taxon>
        <taxon>Trypanosoma</taxon>
        <taxon>Herpetosoma</taxon>
    </lineage>
</organism>
<dbReference type="OrthoDB" id="660555at2759"/>
<protein>
    <submittedName>
        <fullName evidence="7">Putative zinc finger protein</fullName>
    </submittedName>
</protein>
<dbReference type="SUPFAM" id="SSF57903">
    <property type="entry name" value="FYVE/PHD zinc finger"/>
    <property type="match status" value="1"/>
</dbReference>
<sequence>MPLSYHGQSDSSSADLLKQGKSVSHLVEETALVDHLGFDSITCTGCVTPCCSIVFENDGEGEVHVKRETGVTNAHAYTDTVATAVSSTRETTLIMGEESLEEEFEAATQNHVRPSEDGNDKDDALRPASPFVVLCYGERGCKLTSSGTVDVSVIELETELENVRRKLTVVRMEEEKRRRKLYEAWMLEAQVQTAVPFSPPPTLREEESQSQNSASTDDDVVTSRTQFSDAASNVTYNVESIHKEIPTASSDVEEGVQEREVDAGKEPLVGRLSGGYEDEMVSLLSGKKSQIKRSARGVDSAEVGINCSSLRSENSLLVSSTVDRRLESASKAGKRWSRGKRAKKIKSTDVTATAKDDGAVAVGDEDSGEATCPATSEDSGGGKVRRDRDEEIVSARYSFRLMQTGSGGMVEFVFDDNDASKRIKFHEAETALMLAEQRILLQIETLQYNRLKTGKHYWQSNESASHCTRCGKLFSITVRRHHCRRCGILLCNDCCSQVGRDMYAPQSEVGGRLEEEDLLFVNENEASQNTADGERASIPRNEYEWMFDTYDLTYGTNWNPEGDDDDKTASQRSKVVASHAAQGSGCGRGGLKVRTAPWCRICNCCYLICLRARIEQNYSGVLSDGRRRFHVLRDDEQALTNMNMTWEARIAQLDVLRHLVVERTTSAAQGRIDHIANFFKEWVRSLGRGAEKPSIESDSGRSSCGSRSR</sequence>
<evidence type="ECO:0000256" key="4">
    <source>
        <dbReference type="PROSITE-ProRule" id="PRU00091"/>
    </source>
</evidence>
<dbReference type="InterPro" id="IPR011011">
    <property type="entry name" value="Znf_FYVE_PHD"/>
</dbReference>
<feature type="region of interest" description="Disordered" evidence="5">
    <location>
        <begin position="689"/>
        <end position="709"/>
    </location>
</feature>
<feature type="region of interest" description="Disordered" evidence="5">
    <location>
        <begin position="196"/>
        <end position="222"/>
    </location>
</feature>
<dbReference type="GeneID" id="40328995"/>
<dbReference type="PANTHER" id="PTHR23164:SF30">
    <property type="entry name" value="EARLY ENDOSOME ANTIGEN 1"/>
    <property type="match status" value="1"/>
</dbReference>
<dbReference type="InterPro" id="IPR013083">
    <property type="entry name" value="Znf_RING/FYVE/PHD"/>
</dbReference>
<evidence type="ECO:0000313" key="8">
    <source>
        <dbReference type="Proteomes" id="UP000283634"/>
    </source>
</evidence>
<evidence type="ECO:0000256" key="1">
    <source>
        <dbReference type="ARBA" id="ARBA00022723"/>
    </source>
</evidence>
<keyword evidence="2 4" id="KW-0863">Zinc-finger</keyword>
<name>A0A3R7MLT6_TRYRA</name>
<dbReference type="GO" id="GO:0008270">
    <property type="term" value="F:zinc ion binding"/>
    <property type="evidence" value="ECO:0007669"/>
    <property type="project" value="UniProtKB-KW"/>
</dbReference>
<evidence type="ECO:0000256" key="5">
    <source>
        <dbReference type="SAM" id="MobiDB-lite"/>
    </source>
</evidence>
<dbReference type="InterPro" id="IPR000306">
    <property type="entry name" value="Znf_FYVE"/>
</dbReference>
<dbReference type="PANTHER" id="PTHR23164">
    <property type="entry name" value="EARLY ENDOSOME ANTIGEN 1"/>
    <property type="match status" value="1"/>
</dbReference>
<feature type="region of interest" description="Disordered" evidence="5">
    <location>
        <begin position="361"/>
        <end position="387"/>
    </location>
</feature>
<feature type="compositionally biased region" description="Low complexity" evidence="5">
    <location>
        <begin position="700"/>
        <end position="709"/>
    </location>
</feature>
<evidence type="ECO:0000256" key="2">
    <source>
        <dbReference type="ARBA" id="ARBA00022771"/>
    </source>
</evidence>
<dbReference type="RefSeq" id="XP_029238344.1">
    <property type="nucleotide sequence ID" value="XM_029381957.1"/>
</dbReference>
<reference evidence="7 8" key="1">
    <citation type="journal article" date="2018" name="BMC Genomics">
        <title>Genomic comparison of Trypanosoma conorhini and Trypanosoma rangeli to Trypanosoma cruzi strains of high and low virulence.</title>
        <authorList>
            <person name="Bradwell K.R."/>
            <person name="Koparde V.N."/>
            <person name="Matveyev A.V."/>
            <person name="Serrano M.G."/>
            <person name="Alves J.M."/>
            <person name="Parikh H."/>
            <person name="Huang B."/>
            <person name="Lee V."/>
            <person name="Espinosa-Alvarez O."/>
            <person name="Ortiz P.A."/>
            <person name="Costa-Martins A.G."/>
            <person name="Teixeira M.M."/>
            <person name="Buck G.A."/>
        </authorList>
    </citation>
    <scope>NUCLEOTIDE SEQUENCE [LARGE SCALE GENOMIC DNA]</scope>
    <source>
        <strain evidence="7 8">AM80</strain>
    </source>
</reference>
<feature type="region of interest" description="Disordered" evidence="5">
    <location>
        <begin position="245"/>
        <end position="272"/>
    </location>
</feature>
<keyword evidence="3" id="KW-0862">Zinc</keyword>
<dbReference type="SMART" id="SM00064">
    <property type="entry name" value="FYVE"/>
    <property type="match status" value="1"/>
</dbReference>
<dbReference type="AlphaFoldDB" id="A0A3R7MLT6"/>
<gene>
    <name evidence="7" type="ORF">TraAM80_05062</name>
</gene>
<feature type="compositionally biased region" description="Basic and acidic residues" evidence="5">
    <location>
        <begin position="256"/>
        <end position="265"/>
    </location>
</feature>
<evidence type="ECO:0000259" key="6">
    <source>
        <dbReference type="PROSITE" id="PS50178"/>
    </source>
</evidence>
<dbReference type="OMA" id="RICNCCY"/>
<dbReference type="VEuPathDB" id="TriTrypDB:TRSC58_06485"/>
<dbReference type="EMBL" id="MKGL01000151">
    <property type="protein sequence ID" value="RNF04861.1"/>
    <property type="molecule type" value="Genomic_DNA"/>
</dbReference>
<keyword evidence="1" id="KW-0479">Metal-binding</keyword>
<dbReference type="Gene3D" id="3.30.40.10">
    <property type="entry name" value="Zinc/RING finger domain, C3HC4 (zinc finger)"/>
    <property type="match status" value="1"/>
</dbReference>
<feature type="domain" description="FYVE-type" evidence="6">
    <location>
        <begin position="461"/>
        <end position="497"/>
    </location>
</feature>
<evidence type="ECO:0000313" key="7">
    <source>
        <dbReference type="EMBL" id="RNF04861.1"/>
    </source>
</evidence>
<dbReference type="PROSITE" id="PS50178">
    <property type="entry name" value="ZF_FYVE"/>
    <property type="match status" value="1"/>
</dbReference>
<feature type="compositionally biased region" description="Basic and acidic residues" evidence="5">
    <location>
        <begin position="689"/>
        <end position="699"/>
    </location>
</feature>
<dbReference type="InterPro" id="IPR017455">
    <property type="entry name" value="Znf_FYVE-rel"/>
</dbReference>
<proteinExistence type="predicted"/>